<dbReference type="EMBL" id="BMVP01000012">
    <property type="protein sequence ID" value="GHB74650.1"/>
    <property type="molecule type" value="Genomic_DNA"/>
</dbReference>
<evidence type="ECO:0000313" key="2">
    <source>
        <dbReference type="Proteomes" id="UP000642673"/>
    </source>
</evidence>
<accession>A0ABQ3F492</accession>
<keyword evidence="2" id="KW-1185">Reference proteome</keyword>
<proteinExistence type="predicted"/>
<sequence>MAFRVTIEIYSGRPNPSWMVTDPDQVQRLMRLFLRHRAGLAETPGSFMGVDFRGMRIDFASDTVRSLGLPPTVEIAGGGAADPFAGAELAEALLDTMPEPADQAERGNYRVLRDAIRQAIRRSVEEGLGGVETIEPQEPPDPELAAEAEEQLRRIDQRLNACPFDAGPYEPDFWNDFYVVQRNNCYNYAVNQRTDSFAQPGFAHGYTIPHSTTCTEVRTGALRDGLRVWGDCQPAGYERHLVALVTGTMLDGTRDFHWFRRHREGFWGHKPGSGPARNVDYSNNVVTNPFSCNRGRYTEWCGYFQSHNSVIVSGPL</sequence>
<name>A0ABQ3F492_9ACTN</name>
<dbReference type="RefSeq" id="WP_190186587.1">
    <property type="nucleotide sequence ID" value="NZ_BMVP01000012.1"/>
</dbReference>
<gene>
    <name evidence="1" type="ORF">GCM10010347_51380</name>
</gene>
<evidence type="ECO:0000313" key="1">
    <source>
        <dbReference type="EMBL" id="GHB74650.1"/>
    </source>
</evidence>
<dbReference type="Proteomes" id="UP000642673">
    <property type="component" value="Unassembled WGS sequence"/>
</dbReference>
<protein>
    <submittedName>
        <fullName evidence="1">Uncharacterized protein</fullName>
    </submittedName>
</protein>
<organism evidence="1 2">
    <name type="scientific">Streptomyces cirratus</name>
    <dbReference type="NCBI Taxonomy" id="68187"/>
    <lineage>
        <taxon>Bacteria</taxon>
        <taxon>Bacillati</taxon>
        <taxon>Actinomycetota</taxon>
        <taxon>Actinomycetes</taxon>
        <taxon>Kitasatosporales</taxon>
        <taxon>Streptomycetaceae</taxon>
        <taxon>Streptomyces</taxon>
    </lineage>
</organism>
<reference evidence="2" key="1">
    <citation type="journal article" date="2019" name="Int. J. Syst. Evol. Microbiol.">
        <title>The Global Catalogue of Microorganisms (GCM) 10K type strain sequencing project: providing services to taxonomists for standard genome sequencing and annotation.</title>
        <authorList>
            <consortium name="The Broad Institute Genomics Platform"/>
            <consortium name="The Broad Institute Genome Sequencing Center for Infectious Disease"/>
            <person name="Wu L."/>
            <person name="Ma J."/>
        </authorList>
    </citation>
    <scope>NUCLEOTIDE SEQUENCE [LARGE SCALE GENOMIC DNA]</scope>
    <source>
        <strain evidence="2">JCM 4738</strain>
    </source>
</reference>
<comment type="caution">
    <text evidence="1">The sequence shown here is derived from an EMBL/GenBank/DDBJ whole genome shotgun (WGS) entry which is preliminary data.</text>
</comment>